<dbReference type="InterPro" id="IPR000868">
    <property type="entry name" value="Isochorismatase-like_dom"/>
</dbReference>
<comment type="similarity">
    <text evidence="1">Belongs to the isochorismatase family.</text>
</comment>
<dbReference type="PANTHER" id="PTHR11080:SF2">
    <property type="entry name" value="LD05707P"/>
    <property type="match status" value="1"/>
</dbReference>
<evidence type="ECO:0000256" key="2">
    <source>
        <dbReference type="ARBA" id="ARBA00022642"/>
    </source>
</evidence>
<dbReference type="GO" id="GO:0046872">
    <property type="term" value="F:metal ion binding"/>
    <property type="evidence" value="ECO:0007669"/>
    <property type="project" value="UniProtKB-KW"/>
</dbReference>
<dbReference type="CDD" id="cd01011">
    <property type="entry name" value="nicotinamidase"/>
    <property type="match status" value="1"/>
</dbReference>
<dbReference type="RefSeq" id="WP_078317636.1">
    <property type="nucleotide sequence ID" value="NZ_MUYV01000005.1"/>
</dbReference>
<accession>A0A1T0CSQ0</accession>
<feature type="domain" description="Isochorismatase-like" evidence="8">
    <location>
        <begin position="10"/>
        <end position="198"/>
    </location>
</feature>
<evidence type="ECO:0000256" key="7">
    <source>
        <dbReference type="ARBA" id="ARBA00043224"/>
    </source>
</evidence>
<dbReference type="Gene3D" id="3.40.50.850">
    <property type="entry name" value="Isochorismatase-like"/>
    <property type="match status" value="1"/>
</dbReference>
<keyword evidence="2" id="KW-0662">Pyridine nucleotide biosynthesis</keyword>
<evidence type="ECO:0000259" key="8">
    <source>
        <dbReference type="Pfam" id="PF00857"/>
    </source>
</evidence>
<evidence type="ECO:0000256" key="6">
    <source>
        <dbReference type="ARBA" id="ARBA00039017"/>
    </source>
</evidence>
<dbReference type="Proteomes" id="UP000190683">
    <property type="component" value="Unassembled WGS sequence"/>
</dbReference>
<dbReference type="InterPro" id="IPR052347">
    <property type="entry name" value="Isochorismatase_Nicotinamidase"/>
</dbReference>
<dbReference type="STRING" id="573983.B0681_04935"/>
<dbReference type="SUPFAM" id="SSF52499">
    <property type="entry name" value="Isochorismatase-like hydrolases"/>
    <property type="match status" value="1"/>
</dbReference>
<name>A0A1T0CSQ0_9GAMM</name>
<evidence type="ECO:0000256" key="1">
    <source>
        <dbReference type="ARBA" id="ARBA00006336"/>
    </source>
</evidence>
<dbReference type="EMBL" id="MUYV01000005">
    <property type="protein sequence ID" value="OOS25366.1"/>
    <property type="molecule type" value="Genomic_DNA"/>
</dbReference>
<evidence type="ECO:0000313" key="9">
    <source>
        <dbReference type="EMBL" id="OOS25366.1"/>
    </source>
</evidence>
<protein>
    <recommendedName>
        <fullName evidence="6">nicotinamidase</fullName>
        <ecNumber evidence="6">3.5.1.19</ecNumber>
    </recommendedName>
    <alternativeName>
        <fullName evidence="7">Nicotinamide deamidase</fullName>
    </alternativeName>
</protein>
<evidence type="ECO:0000256" key="3">
    <source>
        <dbReference type="ARBA" id="ARBA00022723"/>
    </source>
</evidence>
<keyword evidence="3" id="KW-0479">Metal-binding</keyword>
<reference evidence="9 10" key="1">
    <citation type="submission" date="2017-02" db="EMBL/GenBank/DDBJ databases">
        <title>Draft genome sequence of Moraxella porci CCUG 54912T type strain.</title>
        <authorList>
            <person name="Salva-Serra F."/>
            <person name="Engstrom-Jakobsson H."/>
            <person name="Thorell K."/>
            <person name="Jaen-Luchoro D."/>
            <person name="Gonzales-Siles L."/>
            <person name="Karlsson R."/>
            <person name="Yazdan S."/>
            <person name="Boulund F."/>
            <person name="Johnning A."/>
            <person name="Engstrand L."/>
            <person name="Kristiansson E."/>
            <person name="Moore E."/>
        </authorList>
    </citation>
    <scope>NUCLEOTIDE SEQUENCE [LARGE SCALE GENOMIC DNA]</scope>
    <source>
        <strain evidence="9 10">CCUG 54912</strain>
    </source>
</reference>
<keyword evidence="4" id="KW-0378">Hydrolase</keyword>
<comment type="caution">
    <text evidence="9">The sequence shown here is derived from an EMBL/GenBank/DDBJ whole genome shotgun (WGS) entry which is preliminary data.</text>
</comment>
<dbReference type="EC" id="3.5.1.19" evidence="6"/>
<dbReference type="GO" id="GO:0019363">
    <property type="term" value="P:pyridine nucleotide biosynthetic process"/>
    <property type="evidence" value="ECO:0007669"/>
    <property type="project" value="UniProtKB-KW"/>
</dbReference>
<organism evidence="9 10">
    <name type="scientific">Moraxella porci DSM 25326</name>
    <dbReference type="NCBI Taxonomy" id="573983"/>
    <lineage>
        <taxon>Bacteria</taxon>
        <taxon>Pseudomonadati</taxon>
        <taxon>Pseudomonadota</taxon>
        <taxon>Gammaproteobacteria</taxon>
        <taxon>Moraxellales</taxon>
        <taxon>Moraxellaceae</taxon>
        <taxon>Moraxella</taxon>
    </lineage>
</organism>
<sequence>MMKNINQATTALIVVDVQNGFITGNLAVKNAERVVPIINQLAKQFEHVVMTQDYHPANHISFASNHADKQPFDTIVLKYGEQILWPDHCIQGTDDANFHPDLDIPHAQLIIRKGHHWQVDSYSGFMEADGTMTGLDGYLKQRGIDTVYVVGIATDFCVAWTAMDAANLGYQCTVLMDATAAIDQDSSLQAAIDDMQAMDVVLDFSKFAQD</sequence>
<dbReference type="GO" id="GO:0008936">
    <property type="term" value="F:nicotinamidase activity"/>
    <property type="evidence" value="ECO:0007669"/>
    <property type="project" value="UniProtKB-EC"/>
</dbReference>
<evidence type="ECO:0000256" key="4">
    <source>
        <dbReference type="ARBA" id="ARBA00022801"/>
    </source>
</evidence>
<evidence type="ECO:0000313" key="10">
    <source>
        <dbReference type="Proteomes" id="UP000190683"/>
    </source>
</evidence>
<dbReference type="InterPro" id="IPR036380">
    <property type="entry name" value="Isochorismatase-like_sf"/>
</dbReference>
<keyword evidence="10" id="KW-1185">Reference proteome</keyword>
<dbReference type="AlphaFoldDB" id="A0A1T0CSQ0"/>
<proteinExistence type="inferred from homology"/>
<dbReference type="PANTHER" id="PTHR11080">
    <property type="entry name" value="PYRAZINAMIDASE/NICOTINAMIDASE"/>
    <property type="match status" value="1"/>
</dbReference>
<comment type="pathway">
    <text evidence="5">Cofactor biosynthesis; nicotinate biosynthesis; nicotinate from nicotinamide: step 1/1.</text>
</comment>
<evidence type="ECO:0000256" key="5">
    <source>
        <dbReference type="ARBA" id="ARBA00037900"/>
    </source>
</evidence>
<dbReference type="Pfam" id="PF00857">
    <property type="entry name" value="Isochorismatase"/>
    <property type="match status" value="1"/>
</dbReference>
<gene>
    <name evidence="9" type="ORF">B0681_04935</name>
</gene>